<keyword evidence="3" id="KW-1185">Reference proteome</keyword>
<sequence>MEVDEGFATEEYVPGRRFYAVFAVFLVASLLAGLYVASWSGWEGVAGQAVWSWLLAAVAAGLVLPDLAQYAVLRRFGARPRRVGWIERGNGPLFAWWRAPDHRFTRGQFAISYGAPVLLSCAVVLAYVVRFPTAAPVLACILPFYLGNFWCTLLVLRKPEGILVQPFERGVRFHGQSVRATCIRDEPGGS</sequence>
<keyword evidence="1" id="KW-1133">Transmembrane helix</keyword>
<dbReference type="AlphaFoldDB" id="A0A6G8Q5I0"/>
<name>A0A6G8Q5I0_9ACTN</name>
<organism evidence="2 3">
    <name type="scientific">Rubrobacter tropicus</name>
    <dbReference type="NCBI Taxonomy" id="2653851"/>
    <lineage>
        <taxon>Bacteria</taxon>
        <taxon>Bacillati</taxon>
        <taxon>Actinomycetota</taxon>
        <taxon>Rubrobacteria</taxon>
        <taxon>Rubrobacterales</taxon>
        <taxon>Rubrobacteraceae</taxon>
        <taxon>Rubrobacter</taxon>
    </lineage>
</organism>
<feature type="transmembrane region" description="Helical" evidence="1">
    <location>
        <begin position="18"/>
        <end position="38"/>
    </location>
</feature>
<feature type="transmembrane region" description="Helical" evidence="1">
    <location>
        <begin position="50"/>
        <end position="73"/>
    </location>
</feature>
<dbReference type="EMBL" id="CP045119">
    <property type="protein sequence ID" value="QIN81735.1"/>
    <property type="molecule type" value="Genomic_DNA"/>
</dbReference>
<reference evidence="2 3" key="1">
    <citation type="submission" date="2019-10" db="EMBL/GenBank/DDBJ databases">
        <title>Rubrobacter sp nov SCSIO 52090 isolated from a deep-sea sediment in the South China Sea.</title>
        <authorList>
            <person name="Chen R.W."/>
        </authorList>
    </citation>
    <scope>NUCLEOTIDE SEQUENCE [LARGE SCALE GENOMIC DNA]</scope>
    <source>
        <strain evidence="2 3">SCSIO 52909</strain>
    </source>
</reference>
<dbReference type="RefSeq" id="WP_166173410.1">
    <property type="nucleotide sequence ID" value="NZ_CP045119.1"/>
</dbReference>
<feature type="transmembrane region" description="Helical" evidence="1">
    <location>
        <begin position="110"/>
        <end position="129"/>
    </location>
</feature>
<evidence type="ECO:0000313" key="3">
    <source>
        <dbReference type="Proteomes" id="UP000501452"/>
    </source>
</evidence>
<keyword evidence="1" id="KW-0472">Membrane</keyword>
<keyword evidence="1" id="KW-0812">Transmembrane</keyword>
<dbReference type="Proteomes" id="UP000501452">
    <property type="component" value="Chromosome"/>
</dbReference>
<accession>A0A6G8Q5I0</accession>
<dbReference type="KEGG" id="rub:GBA63_03100"/>
<evidence type="ECO:0000256" key="1">
    <source>
        <dbReference type="SAM" id="Phobius"/>
    </source>
</evidence>
<evidence type="ECO:0000313" key="2">
    <source>
        <dbReference type="EMBL" id="QIN81735.1"/>
    </source>
</evidence>
<proteinExistence type="predicted"/>
<protein>
    <submittedName>
        <fullName evidence="2">Uncharacterized protein</fullName>
    </submittedName>
</protein>
<feature type="transmembrane region" description="Helical" evidence="1">
    <location>
        <begin position="135"/>
        <end position="156"/>
    </location>
</feature>
<gene>
    <name evidence="2" type="ORF">GBA63_03100</name>
</gene>